<feature type="region of interest" description="Disordered" evidence="7">
    <location>
        <begin position="62"/>
        <end position="113"/>
    </location>
</feature>
<evidence type="ECO:0000256" key="5">
    <source>
        <dbReference type="ARBA" id="ARBA00023163"/>
    </source>
</evidence>
<comment type="subcellular location">
    <subcellularLocation>
        <location evidence="1">Nucleus</location>
    </subcellularLocation>
</comment>
<organism evidence="9 10">
    <name type="scientific">Symbiochloris irregularis</name>
    <dbReference type="NCBI Taxonomy" id="706552"/>
    <lineage>
        <taxon>Eukaryota</taxon>
        <taxon>Viridiplantae</taxon>
        <taxon>Chlorophyta</taxon>
        <taxon>core chlorophytes</taxon>
        <taxon>Trebouxiophyceae</taxon>
        <taxon>Trebouxiales</taxon>
        <taxon>Trebouxiaceae</taxon>
        <taxon>Symbiochloris</taxon>
    </lineage>
</organism>
<dbReference type="Pfam" id="PF02229">
    <property type="entry name" value="PC4"/>
    <property type="match status" value="2"/>
</dbReference>
<dbReference type="GO" id="GO:0003713">
    <property type="term" value="F:transcription coactivator activity"/>
    <property type="evidence" value="ECO:0007669"/>
    <property type="project" value="InterPro"/>
</dbReference>
<dbReference type="Gene3D" id="1.10.10.60">
    <property type="entry name" value="Homeodomain-like"/>
    <property type="match status" value="1"/>
</dbReference>
<reference evidence="9 10" key="1">
    <citation type="journal article" date="2024" name="Nat. Commun.">
        <title>Phylogenomics reveals the evolutionary origins of lichenization in chlorophyte algae.</title>
        <authorList>
            <person name="Puginier C."/>
            <person name="Libourel C."/>
            <person name="Otte J."/>
            <person name="Skaloud P."/>
            <person name="Haon M."/>
            <person name="Grisel S."/>
            <person name="Petersen M."/>
            <person name="Berrin J.G."/>
            <person name="Delaux P.M."/>
            <person name="Dal Grande F."/>
            <person name="Keller J."/>
        </authorList>
    </citation>
    <scope>NUCLEOTIDE SEQUENCE [LARGE SCALE GENOMIC DNA]</scope>
    <source>
        <strain evidence="9 10">SAG 2036</strain>
    </source>
</reference>
<keyword evidence="5" id="KW-0804">Transcription</keyword>
<keyword evidence="10" id="KW-1185">Reference proteome</keyword>
<dbReference type="InterPro" id="IPR014876">
    <property type="entry name" value="DEK_C"/>
</dbReference>
<dbReference type="EMBL" id="JALJOQ010000130">
    <property type="protein sequence ID" value="KAK9795239.1"/>
    <property type="molecule type" value="Genomic_DNA"/>
</dbReference>
<dbReference type="InterPro" id="IPR009044">
    <property type="entry name" value="ssDNA-bd_transcriptional_reg"/>
</dbReference>
<evidence type="ECO:0000256" key="6">
    <source>
        <dbReference type="ARBA" id="ARBA00023242"/>
    </source>
</evidence>
<evidence type="ECO:0000256" key="7">
    <source>
        <dbReference type="SAM" id="MobiDB-lite"/>
    </source>
</evidence>
<dbReference type="PANTHER" id="PTHR13215">
    <property type="entry name" value="RNA POLYMERASE II TRANSCRIPTIONAL COACTIVATOR"/>
    <property type="match status" value="1"/>
</dbReference>
<dbReference type="InterPro" id="IPR045125">
    <property type="entry name" value="Sub1/Tcp4-like"/>
</dbReference>
<proteinExistence type="inferred from homology"/>
<dbReference type="PROSITE" id="PS51998">
    <property type="entry name" value="DEK_C"/>
    <property type="match status" value="1"/>
</dbReference>
<evidence type="ECO:0000259" key="8">
    <source>
        <dbReference type="PROSITE" id="PS51998"/>
    </source>
</evidence>
<protein>
    <recommendedName>
        <fullName evidence="8">DEK-C domain-containing protein</fullName>
    </recommendedName>
</protein>
<evidence type="ECO:0000256" key="2">
    <source>
        <dbReference type="ARBA" id="ARBA00009001"/>
    </source>
</evidence>
<dbReference type="Pfam" id="PF08766">
    <property type="entry name" value="DEK_C"/>
    <property type="match status" value="1"/>
</dbReference>
<sequence length="249" mass="28133">MVSKQDVQRELAKLLKTVNFDTTSEKQIRNRLCEQLGEDVLQYKEVIKQDIESYLDEAAISNRKADTPSPVKRKADTSSQQESKPAKAAKTEAKSEDASDASAEGAFPEDGIDLGNSKRVDVSDFRGNIFVSVREWYKKKDEDKLMPGQKGISLHAADQFSKIVDKAEDITKALADEDETYELQLSAKRKVTISKYTGKPTVNIREYYEKEGEQLPGKKGIMLTAQLWNKLTDHMKLITREVARQKKEA</sequence>
<evidence type="ECO:0000256" key="1">
    <source>
        <dbReference type="ARBA" id="ARBA00004123"/>
    </source>
</evidence>
<dbReference type="SUPFAM" id="SSF54447">
    <property type="entry name" value="ssDNA-binding transcriptional regulator domain"/>
    <property type="match status" value="2"/>
</dbReference>
<evidence type="ECO:0000313" key="10">
    <source>
        <dbReference type="Proteomes" id="UP001465755"/>
    </source>
</evidence>
<keyword evidence="3" id="KW-0805">Transcription regulation</keyword>
<evidence type="ECO:0000256" key="4">
    <source>
        <dbReference type="ARBA" id="ARBA00023125"/>
    </source>
</evidence>
<dbReference type="SUPFAM" id="SSF109715">
    <property type="entry name" value="DEK C-terminal domain"/>
    <property type="match status" value="1"/>
</dbReference>
<name>A0AAW1NTJ9_9CHLO</name>
<gene>
    <name evidence="9" type="ORF">WJX73_010207</name>
</gene>
<accession>A0AAW1NTJ9</accession>
<dbReference type="GO" id="GO:0060261">
    <property type="term" value="P:positive regulation of transcription initiation by RNA polymerase II"/>
    <property type="evidence" value="ECO:0007669"/>
    <property type="project" value="InterPro"/>
</dbReference>
<comment type="similarity">
    <text evidence="2">Belongs to the transcriptional coactivator PC4 family.</text>
</comment>
<dbReference type="GO" id="GO:0005634">
    <property type="term" value="C:nucleus"/>
    <property type="evidence" value="ECO:0007669"/>
    <property type="project" value="UniProtKB-SubCell"/>
</dbReference>
<evidence type="ECO:0000313" key="9">
    <source>
        <dbReference type="EMBL" id="KAK9795239.1"/>
    </source>
</evidence>
<comment type="caution">
    <text evidence="9">The sequence shown here is derived from an EMBL/GenBank/DDBJ whole genome shotgun (WGS) entry which is preliminary data.</text>
</comment>
<keyword evidence="4" id="KW-0238">DNA-binding</keyword>
<keyword evidence="6" id="KW-0539">Nucleus</keyword>
<dbReference type="Gene3D" id="2.30.31.10">
    <property type="entry name" value="Transcriptional Coactivator Pc4, Chain A"/>
    <property type="match status" value="2"/>
</dbReference>
<feature type="domain" description="DEK-C" evidence="8">
    <location>
        <begin position="1"/>
        <end position="56"/>
    </location>
</feature>
<dbReference type="GO" id="GO:0003677">
    <property type="term" value="F:DNA binding"/>
    <property type="evidence" value="ECO:0007669"/>
    <property type="project" value="UniProtKB-KW"/>
</dbReference>
<dbReference type="AlphaFoldDB" id="A0AAW1NTJ9"/>
<evidence type="ECO:0000256" key="3">
    <source>
        <dbReference type="ARBA" id="ARBA00023015"/>
    </source>
</evidence>
<dbReference type="Proteomes" id="UP001465755">
    <property type="component" value="Unassembled WGS sequence"/>
</dbReference>
<dbReference type="InterPro" id="IPR003173">
    <property type="entry name" value="PC4_C"/>
</dbReference>